<evidence type="ECO:0000313" key="1">
    <source>
        <dbReference type="EMBL" id="KRG58380.1"/>
    </source>
</evidence>
<dbReference type="Proteomes" id="UP000051254">
    <property type="component" value="Unassembled WGS sequence"/>
</dbReference>
<organism evidence="1 2">
    <name type="scientific">Stenotrophomonas koreensis</name>
    <dbReference type="NCBI Taxonomy" id="266128"/>
    <lineage>
        <taxon>Bacteria</taxon>
        <taxon>Pseudomonadati</taxon>
        <taxon>Pseudomonadota</taxon>
        <taxon>Gammaproteobacteria</taxon>
        <taxon>Lysobacterales</taxon>
        <taxon>Lysobacteraceae</taxon>
        <taxon>Stenotrophomonas</taxon>
    </lineage>
</organism>
<comment type="caution">
    <text evidence="1">The sequence shown here is derived from an EMBL/GenBank/DDBJ whole genome shotgun (WGS) entry which is preliminary data.</text>
</comment>
<protein>
    <submittedName>
        <fullName evidence="1">Uncharacterized protein</fullName>
    </submittedName>
</protein>
<keyword evidence="2" id="KW-1185">Reference proteome</keyword>
<reference evidence="1 2" key="1">
    <citation type="submission" date="2015-05" db="EMBL/GenBank/DDBJ databases">
        <title>Genome sequencing and analysis of members of genus Stenotrophomonas.</title>
        <authorList>
            <person name="Patil P.P."/>
            <person name="Midha S."/>
            <person name="Patil P.B."/>
        </authorList>
    </citation>
    <scope>NUCLEOTIDE SEQUENCE [LARGE SCALE GENOMIC DNA]</scope>
    <source>
        <strain evidence="1 2">DSM 17805</strain>
    </source>
</reference>
<sequence length="62" mass="7260">MLIKYGVHGEQFSEKTLDLKICKQSSVASIEQFLPKREASVNEFYKIVLVWYFSNLVYQVLT</sequence>
<name>A0A0R0BM58_9GAMM</name>
<proteinExistence type="predicted"/>
<accession>A0A0R0BM58</accession>
<evidence type="ECO:0000313" key="2">
    <source>
        <dbReference type="Proteomes" id="UP000051254"/>
    </source>
</evidence>
<dbReference type="EMBL" id="LDJH01000011">
    <property type="protein sequence ID" value="KRG58380.1"/>
    <property type="molecule type" value="Genomic_DNA"/>
</dbReference>
<dbReference type="AlphaFoldDB" id="A0A0R0BM58"/>
<gene>
    <name evidence="1" type="ORF">ABB25_06965</name>
</gene>